<evidence type="ECO:0000256" key="4">
    <source>
        <dbReference type="ARBA" id="ARBA00022759"/>
    </source>
</evidence>
<feature type="non-terminal residue" evidence="9">
    <location>
        <position position="168"/>
    </location>
</feature>
<dbReference type="Pfam" id="PF17917">
    <property type="entry name" value="RT_RNaseH"/>
    <property type="match status" value="1"/>
</dbReference>
<sequence length="168" mass="19951">MFLKCECWLEFVVFLGHIVLGEGIQVYSQKIETVKNWVRPTFLIDIRSFLGWTSNYKRVELGCMLIQNGKVIAYASRQLKIHERNFATYDLELVAVLFALKIWCHDRYSMHVDVFTDHKSLQYVFNQKDLNLRQRRWLKLLNVYDISIFYHPNKANVIVDDLSRLSMG</sequence>
<dbReference type="PANTHER" id="PTHR37984:SF5">
    <property type="entry name" value="PROTEIN NYNRIN-LIKE"/>
    <property type="match status" value="1"/>
</dbReference>
<dbReference type="AlphaFoldDB" id="A0AAF0UTK0"/>
<protein>
    <recommendedName>
        <fullName evidence="8">Reverse transcriptase RNase H-like domain-containing protein</fullName>
    </recommendedName>
</protein>
<keyword evidence="7" id="KW-0732">Signal</keyword>
<proteinExistence type="predicted"/>
<accession>A0AAF0UTK0</accession>
<dbReference type="InterPro" id="IPR041373">
    <property type="entry name" value="RT_RNaseH"/>
</dbReference>
<keyword evidence="5" id="KW-0378">Hydrolase</keyword>
<evidence type="ECO:0000256" key="5">
    <source>
        <dbReference type="ARBA" id="ARBA00022801"/>
    </source>
</evidence>
<dbReference type="SUPFAM" id="SSF56672">
    <property type="entry name" value="DNA/RNA polymerases"/>
    <property type="match status" value="1"/>
</dbReference>
<evidence type="ECO:0000256" key="7">
    <source>
        <dbReference type="SAM" id="SignalP"/>
    </source>
</evidence>
<evidence type="ECO:0000256" key="2">
    <source>
        <dbReference type="ARBA" id="ARBA00022695"/>
    </source>
</evidence>
<keyword evidence="10" id="KW-1185">Reference proteome</keyword>
<dbReference type="GO" id="GO:0016787">
    <property type="term" value="F:hydrolase activity"/>
    <property type="evidence" value="ECO:0007669"/>
    <property type="project" value="UniProtKB-KW"/>
</dbReference>
<dbReference type="Proteomes" id="UP001234989">
    <property type="component" value="Chromosome 10"/>
</dbReference>
<evidence type="ECO:0000313" key="9">
    <source>
        <dbReference type="EMBL" id="WMV51156.1"/>
    </source>
</evidence>
<evidence type="ECO:0000256" key="6">
    <source>
        <dbReference type="ARBA" id="ARBA00022918"/>
    </source>
</evidence>
<feature type="chain" id="PRO_5041980844" description="Reverse transcriptase RNase H-like domain-containing protein" evidence="7">
    <location>
        <begin position="22"/>
        <end position="168"/>
    </location>
</feature>
<dbReference type="GO" id="GO:0003964">
    <property type="term" value="F:RNA-directed DNA polymerase activity"/>
    <property type="evidence" value="ECO:0007669"/>
    <property type="project" value="UniProtKB-KW"/>
</dbReference>
<evidence type="ECO:0000256" key="3">
    <source>
        <dbReference type="ARBA" id="ARBA00022722"/>
    </source>
</evidence>
<keyword evidence="3" id="KW-0540">Nuclease</keyword>
<dbReference type="CDD" id="cd09274">
    <property type="entry name" value="RNase_HI_RT_Ty3"/>
    <property type="match status" value="1"/>
</dbReference>
<gene>
    <name evidence="9" type="ORF">MTR67_044541</name>
</gene>
<dbReference type="PANTHER" id="PTHR37984">
    <property type="entry name" value="PROTEIN CBG26694"/>
    <property type="match status" value="1"/>
</dbReference>
<keyword evidence="2" id="KW-0548">Nucleotidyltransferase</keyword>
<dbReference type="EMBL" id="CP133621">
    <property type="protein sequence ID" value="WMV51156.1"/>
    <property type="molecule type" value="Genomic_DNA"/>
</dbReference>
<dbReference type="InterPro" id="IPR043502">
    <property type="entry name" value="DNA/RNA_pol_sf"/>
</dbReference>
<evidence type="ECO:0000313" key="10">
    <source>
        <dbReference type="Proteomes" id="UP001234989"/>
    </source>
</evidence>
<keyword evidence="6" id="KW-0695">RNA-directed DNA polymerase</keyword>
<keyword evidence="4" id="KW-0255">Endonuclease</keyword>
<organism evidence="9 10">
    <name type="scientific">Solanum verrucosum</name>
    <dbReference type="NCBI Taxonomy" id="315347"/>
    <lineage>
        <taxon>Eukaryota</taxon>
        <taxon>Viridiplantae</taxon>
        <taxon>Streptophyta</taxon>
        <taxon>Embryophyta</taxon>
        <taxon>Tracheophyta</taxon>
        <taxon>Spermatophyta</taxon>
        <taxon>Magnoliopsida</taxon>
        <taxon>eudicotyledons</taxon>
        <taxon>Gunneridae</taxon>
        <taxon>Pentapetalae</taxon>
        <taxon>asterids</taxon>
        <taxon>lamiids</taxon>
        <taxon>Solanales</taxon>
        <taxon>Solanaceae</taxon>
        <taxon>Solanoideae</taxon>
        <taxon>Solaneae</taxon>
        <taxon>Solanum</taxon>
    </lineage>
</organism>
<feature type="signal peptide" evidence="7">
    <location>
        <begin position="1"/>
        <end position="21"/>
    </location>
</feature>
<feature type="domain" description="Reverse transcriptase RNase H-like" evidence="8">
    <location>
        <begin position="59"/>
        <end position="144"/>
    </location>
</feature>
<name>A0AAF0UTK0_SOLVR</name>
<dbReference type="GO" id="GO:0004519">
    <property type="term" value="F:endonuclease activity"/>
    <property type="evidence" value="ECO:0007669"/>
    <property type="project" value="UniProtKB-KW"/>
</dbReference>
<evidence type="ECO:0000259" key="8">
    <source>
        <dbReference type="Pfam" id="PF17917"/>
    </source>
</evidence>
<reference evidence="9" key="1">
    <citation type="submission" date="2023-08" db="EMBL/GenBank/DDBJ databases">
        <title>A de novo genome assembly of Solanum verrucosum Schlechtendal, a Mexican diploid species geographically isolated from the other diploid A-genome species in potato relatives.</title>
        <authorList>
            <person name="Hosaka K."/>
        </authorList>
    </citation>
    <scope>NUCLEOTIDE SEQUENCE</scope>
    <source>
        <tissue evidence="9">Young leaves</tissue>
    </source>
</reference>
<keyword evidence="1" id="KW-0808">Transferase</keyword>
<dbReference type="InterPro" id="IPR050951">
    <property type="entry name" value="Retrovirus_Pol_polyprotein"/>
</dbReference>
<evidence type="ECO:0000256" key="1">
    <source>
        <dbReference type="ARBA" id="ARBA00022679"/>
    </source>
</evidence>